<dbReference type="RefSeq" id="WP_180570974.1">
    <property type="nucleotide sequence ID" value="NZ_JACCKB010000056.1"/>
</dbReference>
<evidence type="ECO:0000313" key="1">
    <source>
        <dbReference type="EMBL" id="NYZ68973.1"/>
    </source>
</evidence>
<dbReference type="Proteomes" id="UP000569732">
    <property type="component" value="Unassembled WGS sequence"/>
</dbReference>
<dbReference type="EMBL" id="JACCKB010000056">
    <property type="protein sequence ID" value="NYZ68973.1"/>
    <property type="molecule type" value="Genomic_DNA"/>
</dbReference>
<keyword evidence="2" id="KW-1185">Reference proteome</keyword>
<comment type="caution">
    <text evidence="1">The sequence shown here is derived from an EMBL/GenBank/DDBJ whole genome shotgun (WGS) entry which is preliminary data.</text>
</comment>
<sequence>MSQLEATLEVHFRAYKVPQPIREYRFHPVRRWRFDFAWVDQKIAVEVEGGGWINGRHNRGKGFAGDMEKYHEATLLGWNIYRCNDQLITSGRAIKAIRLLLARAQQAA</sequence>
<evidence type="ECO:0000313" key="2">
    <source>
        <dbReference type="Proteomes" id="UP000569732"/>
    </source>
</evidence>
<gene>
    <name evidence="1" type="ORF">H0A36_23415</name>
</gene>
<reference evidence="1 2" key="1">
    <citation type="submission" date="2020-07" db="EMBL/GenBank/DDBJ databases">
        <title>Endozoicomonas sp. nov., isolated from sediment.</title>
        <authorList>
            <person name="Gu T."/>
        </authorList>
    </citation>
    <scope>NUCLEOTIDE SEQUENCE [LARGE SCALE GENOMIC DNA]</scope>
    <source>
        <strain evidence="1 2">SM1973</strain>
    </source>
</reference>
<proteinExistence type="predicted"/>
<evidence type="ECO:0008006" key="3">
    <source>
        <dbReference type="Google" id="ProtNLM"/>
    </source>
</evidence>
<dbReference type="AlphaFoldDB" id="A0A853I6M6"/>
<protein>
    <recommendedName>
        <fullName evidence="3">DUF559 domain-containing protein</fullName>
    </recommendedName>
</protein>
<name>A0A853I6M6_9GAMM</name>
<organism evidence="1 2">
    <name type="scientific">Spartinivicinus marinus</name>
    <dbReference type="NCBI Taxonomy" id="2994442"/>
    <lineage>
        <taxon>Bacteria</taxon>
        <taxon>Pseudomonadati</taxon>
        <taxon>Pseudomonadota</taxon>
        <taxon>Gammaproteobacteria</taxon>
        <taxon>Oceanospirillales</taxon>
        <taxon>Zooshikellaceae</taxon>
        <taxon>Spartinivicinus</taxon>
    </lineage>
</organism>
<dbReference type="Gene3D" id="3.40.960.10">
    <property type="entry name" value="VSR Endonuclease"/>
    <property type="match status" value="1"/>
</dbReference>
<accession>A0A853I6M6</accession>